<dbReference type="SMART" id="SM00382">
    <property type="entry name" value="AAA"/>
    <property type="match status" value="1"/>
</dbReference>
<keyword evidence="2" id="KW-0547">Nucleotide-binding</keyword>
<dbReference type="GO" id="GO:0016887">
    <property type="term" value="F:ATP hydrolysis activity"/>
    <property type="evidence" value="ECO:0007669"/>
    <property type="project" value="InterPro"/>
</dbReference>
<dbReference type="AlphaFoldDB" id="A0A8J6MD10"/>
<organism evidence="5 6">
    <name type="scientific">Lawsonibacter faecis</name>
    <dbReference type="NCBI Taxonomy" id="2763052"/>
    <lineage>
        <taxon>Bacteria</taxon>
        <taxon>Bacillati</taxon>
        <taxon>Bacillota</taxon>
        <taxon>Clostridia</taxon>
        <taxon>Eubacteriales</taxon>
        <taxon>Oscillospiraceae</taxon>
        <taxon>Lawsonibacter</taxon>
    </lineage>
</organism>
<evidence type="ECO:0000256" key="3">
    <source>
        <dbReference type="ARBA" id="ARBA00022840"/>
    </source>
</evidence>
<name>A0A8J6MD10_9FIRM</name>
<keyword evidence="3 5" id="KW-0067">ATP-binding</keyword>
<sequence length="278" mass="30448">MSEVLSVQGLCKYYEKFRLENIAFDLRPGAITGFIGRNGAGKTTTLKSLLNFVHPDAGEIRFFGKTFGGNETEIKSRIGFVSGGVHYYTMKKLKAITAVTARFYPAWDEGAYRNYLERFSLDENKTPGELSEGMKVKYALTLALSHGAELLLLDEPTSGLDPVSRDELLEIFLDLAERGTTILFSTHITSDLEKSADDIIYIKGGRVVERGAVGDFLARYRVARWTGEAPAGALMGVKRDKTGSSALVAADFAAGEGVILEDADLETVMVHMEREGAQ</sequence>
<gene>
    <name evidence="5" type="ORF">H8S62_07995</name>
</gene>
<dbReference type="InterPro" id="IPR027417">
    <property type="entry name" value="P-loop_NTPase"/>
</dbReference>
<evidence type="ECO:0000313" key="6">
    <source>
        <dbReference type="Proteomes" id="UP000607645"/>
    </source>
</evidence>
<dbReference type="PROSITE" id="PS50893">
    <property type="entry name" value="ABC_TRANSPORTER_2"/>
    <property type="match status" value="1"/>
</dbReference>
<evidence type="ECO:0000256" key="2">
    <source>
        <dbReference type="ARBA" id="ARBA00022741"/>
    </source>
</evidence>
<dbReference type="Proteomes" id="UP000607645">
    <property type="component" value="Unassembled WGS sequence"/>
</dbReference>
<dbReference type="InterPro" id="IPR051782">
    <property type="entry name" value="ABC_Transporter_VariousFunc"/>
</dbReference>
<feature type="domain" description="ABC transporter" evidence="4">
    <location>
        <begin position="2"/>
        <end position="229"/>
    </location>
</feature>
<dbReference type="Gene3D" id="3.40.50.300">
    <property type="entry name" value="P-loop containing nucleotide triphosphate hydrolases"/>
    <property type="match status" value="1"/>
</dbReference>
<evidence type="ECO:0000259" key="4">
    <source>
        <dbReference type="PROSITE" id="PS50893"/>
    </source>
</evidence>
<protein>
    <submittedName>
        <fullName evidence="5">ABC transporter ATP-binding protein</fullName>
    </submittedName>
</protein>
<keyword evidence="1" id="KW-0813">Transport</keyword>
<dbReference type="PANTHER" id="PTHR42939">
    <property type="entry name" value="ABC TRANSPORTER ATP-BINDING PROTEIN ALBC-RELATED"/>
    <property type="match status" value="1"/>
</dbReference>
<dbReference type="PANTHER" id="PTHR42939:SF3">
    <property type="entry name" value="ABC TRANSPORTER ATP-BINDING COMPONENT"/>
    <property type="match status" value="1"/>
</dbReference>
<evidence type="ECO:0000256" key="1">
    <source>
        <dbReference type="ARBA" id="ARBA00022448"/>
    </source>
</evidence>
<comment type="caution">
    <text evidence="5">The sequence shown here is derived from an EMBL/GenBank/DDBJ whole genome shotgun (WGS) entry which is preliminary data.</text>
</comment>
<dbReference type="SUPFAM" id="SSF52540">
    <property type="entry name" value="P-loop containing nucleoside triphosphate hydrolases"/>
    <property type="match status" value="1"/>
</dbReference>
<evidence type="ECO:0000313" key="5">
    <source>
        <dbReference type="EMBL" id="MBC5736954.1"/>
    </source>
</evidence>
<dbReference type="Pfam" id="PF00005">
    <property type="entry name" value="ABC_tran"/>
    <property type="match status" value="1"/>
</dbReference>
<dbReference type="GO" id="GO:0005524">
    <property type="term" value="F:ATP binding"/>
    <property type="evidence" value="ECO:0007669"/>
    <property type="project" value="UniProtKB-KW"/>
</dbReference>
<dbReference type="InterPro" id="IPR003593">
    <property type="entry name" value="AAA+_ATPase"/>
</dbReference>
<reference evidence="5" key="1">
    <citation type="submission" date="2020-08" db="EMBL/GenBank/DDBJ databases">
        <title>Genome public.</title>
        <authorList>
            <person name="Liu C."/>
            <person name="Sun Q."/>
        </authorList>
    </citation>
    <scope>NUCLEOTIDE SEQUENCE</scope>
    <source>
        <strain evidence="5">NSJ-52</strain>
    </source>
</reference>
<accession>A0A8J6MD10</accession>
<dbReference type="CDD" id="cd03230">
    <property type="entry name" value="ABC_DR_subfamily_A"/>
    <property type="match status" value="1"/>
</dbReference>
<proteinExistence type="predicted"/>
<dbReference type="RefSeq" id="WP_155147639.1">
    <property type="nucleotide sequence ID" value="NZ_JACOPQ010000005.1"/>
</dbReference>
<dbReference type="EMBL" id="JACOPQ010000005">
    <property type="protein sequence ID" value="MBC5736954.1"/>
    <property type="molecule type" value="Genomic_DNA"/>
</dbReference>
<keyword evidence="6" id="KW-1185">Reference proteome</keyword>
<dbReference type="InterPro" id="IPR003439">
    <property type="entry name" value="ABC_transporter-like_ATP-bd"/>
</dbReference>